<dbReference type="InterPro" id="IPR045540">
    <property type="entry name" value="YegS/DAGK_C"/>
</dbReference>
<dbReference type="InterPro" id="IPR001206">
    <property type="entry name" value="Diacylglycerol_kinase_cat_dom"/>
</dbReference>
<dbReference type="AlphaFoldDB" id="A0A6J6RAS6"/>
<feature type="domain" description="DAGKc" evidence="5">
    <location>
        <begin position="1"/>
        <end position="110"/>
    </location>
</feature>
<keyword evidence="4" id="KW-0067">ATP-binding</keyword>
<evidence type="ECO:0000256" key="4">
    <source>
        <dbReference type="ARBA" id="ARBA00022840"/>
    </source>
</evidence>
<dbReference type="GO" id="GO:0004143">
    <property type="term" value="F:ATP-dependent diacylglycerol kinase activity"/>
    <property type="evidence" value="ECO:0007669"/>
    <property type="project" value="TreeGrafter"/>
</dbReference>
<dbReference type="Gene3D" id="3.40.50.10330">
    <property type="entry name" value="Probable inorganic polyphosphate/atp-NAD kinase, domain 1"/>
    <property type="match status" value="1"/>
</dbReference>
<dbReference type="Pfam" id="PF19279">
    <property type="entry name" value="YegS_C"/>
    <property type="match status" value="1"/>
</dbReference>
<protein>
    <submittedName>
        <fullName evidence="6">Unannotated protein</fullName>
    </submittedName>
</protein>
<evidence type="ECO:0000259" key="5">
    <source>
        <dbReference type="PROSITE" id="PS50146"/>
    </source>
</evidence>
<keyword evidence="1" id="KW-0808">Transferase</keyword>
<dbReference type="Gene3D" id="2.60.200.40">
    <property type="match status" value="1"/>
</dbReference>
<dbReference type="Pfam" id="PF00781">
    <property type="entry name" value="DAGK_cat"/>
    <property type="match status" value="1"/>
</dbReference>
<dbReference type="EMBL" id="CAEZYK010000009">
    <property type="protein sequence ID" value="CAB4716304.1"/>
    <property type="molecule type" value="Genomic_DNA"/>
</dbReference>
<evidence type="ECO:0000256" key="1">
    <source>
        <dbReference type="ARBA" id="ARBA00022679"/>
    </source>
</evidence>
<dbReference type="InterPro" id="IPR050187">
    <property type="entry name" value="Lipid_Phosphate_FormReg"/>
</dbReference>
<evidence type="ECO:0000313" key="7">
    <source>
        <dbReference type="EMBL" id="CAB4970027.1"/>
    </source>
</evidence>
<organism evidence="6">
    <name type="scientific">freshwater metagenome</name>
    <dbReference type="NCBI Taxonomy" id="449393"/>
    <lineage>
        <taxon>unclassified sequences</taxon>
        <taxon>metagenomes</taxon>
        <taxon>ecological metagenomes</taxon>
    </lineage>
</organism>
<gene>
    <name evidence="6" type="ORF">UFOPK2683_00291</name>
    <name evidence="7" type="ORF">UFOPK3897_00337</name>
    <name evidence="8" type="ORF">UFOPK4121_00636</name>
</gene>
<evidence type="ECO:0000313" key="8">
    <source>
        <dbReference type="EMBL" id="CAB5020715.1"/>
    </source>
</evidence>
<dbReference type="PANTHER" id="PTHR12358:SF106">
    <property type="entry name" value="LIPID KINASE YEGS"/>
    <property type="match status" value="1"/>
</dbReference>
<dbReference type="GO" id="GO:0005886">
    <property type="term" value="C:plasma membrane"/>
    <property type="evidence" value="ECO:0007669"/>
    <property type="project" value="TreeGrafter"/>
</dbReference>
<sequence>MPSLQSALTDLGVETVITTSLADGVTQARRALEAGVGIIACGGDGTVAALAAEVAKVNGVMAIVPTGVGNDFARHLGLNAKNPLVSLDLIKPHGSGVERKVDLGKIHFPNGKDCVFTTVAHTGVDGAANEWANGVRFISGTLLYVLAVLRTLFTYRPKTITVRVGEVTWTGAAWLVAVGNTRNYAGGMIITPGAEVDDGWLEVCLIKKSSLTRLATRFPSVFRGTHIRYPEVEIFRGEQVEIESEGDIWANGELAGPLPATVTTMKRVLRIIGPAT</sequence>
<proteinExistence type="predicted"/>
<dbReference type="EMBL" id="CAFBPQ010000014">
    <property type="protein sequence ID" value="CAB5020715.1"/>
    <property type="molecule type" value="Genomic_DNA"/>
</dbReference>
<dbReference type="SUPFAM" id="SSF111331">
    <property type="entry name" value="NAD kinase/diacylglycerol kinase-like"/>
    <property type="match status" value="1"/>
</dbReference>
<dbReference type="EMBL" id="CAFBOF010000004">
    <property type="protein sequence ID" value="CAB4970027.1"/>
    <property type="molecule type" value="Genomic_DNA"/>
</dbReference>
<dbReference type="InterPro" id="IPR017438">
    <property type="entry name" value="ATP-NAD_kinase_N"/>
</dbReference>
<accession>A0A6J6RAS6</accession>
<name>A0A6J6RAS6_9ZZZZ</name>
<keyword evidence="2" id="KW-0547">Nucleotide-binding</keyword>
<evidence type="ECO:0000256" key="3">
    <source>
        <dbReference type="ARBA" id="ARBA00022777"/>
    </source>
</evidence>
<evidence type="ECO:0000256" key="2">
    <source>
        <dbReference type="ARBA" id="ARBA00022741"/>
    </source>
</evidence>
<dbReference type="InterPro" id="IPR016064">
    <property type="entry name" value="NAD/diacylglycerol_kinase_sf"/>
</dbReference>
<reference evidence="6" key="1">
    <citation type="submission" date="2020-05" db="EMBL/GenBank/DDBJ databases">
        <authorList>
            <person name="Chiriac C."/>
            <person name="Salcher M."/>
            <person name="Ghai R."/>
            <person name="Kavagutti S V."/>
        </authorList>
    </citation>
    <scope>NUCLEOTIDE SEQUENCE</scope>
</reference>
<dbReference type="PANTHER" id="PTHR12358">
    <property type="entry name" value="SPHINGOSINE KINASE"/>
    <property type="match status" value="1"/>
</dbReference>
<evidence type="ECO:0000313" key="6">
    <source>
        <dbReference type="EMBL" id="CAB4716304.1"/>
    </source>
</evidence>
<keyword evidence="3" id="KW-0418">Kinase</keyword>
<dbReference type="GO" id="GO:0005524">
    <property type="term" value="F:ATP binding"/>
    <property type="evidence" value="ECO:0007669"/>
    <property type="project" value="UniProtKB-KW"/>
</dbReference>
<dbReference type="PROSITE" id="PS50146">
    <property type="entry name" value="DAGK"/>
    <property type="match status" value="1"/>
</dbReference>